<organism evidence="2 3">
    <name type="scientific">Mycobacterium tuberculosis</name>
    <dbReference type="NCBI Taxonomy" id="1773"/>
    <lineage>
        <taxon>Bacteria</taxon>
        <taxon>Bacillati</taxon>
        <taxon>Actinomycetota</taxon>
        <taxon>Actinomycetes</taxon>
        <taxon>Mycobacteriales</taxon>
        <taxon>Mycobacteriaceae</taxon>
        <taxon>Mycobacterium</taxon>
        <taxon>Mycobacterium tuberculosis complex</taxon>
    </lineage>
</organism>
<dbReference type="AlphaFoldDB" id="A0A655FZ04"/>
<evidence type="ECO:0000313" key="3">
    <source>
        <dbReference type="Proteomes" id="UP000039217"/>
    </source>
</evidence>
<dbReference type="Proteomes" id="UP000046680">
    <property type="component" value="Unassembled WGS sequence"/>
</dbReference>
<dbReference type="InterPro" id="IPR038389">
    <property type="entry name" value="PSMG2_sf"/>
</dbReference>
<evidence type="ECO:0000313" key="1">
    <source>
        <dbReference type="EMBL" id="CFS14948.1"/>
    </source>
</evidence>
<reference evidence="3 4" key="1">
    <citation type="submission" date="2015-03" db="EMBL/GenBank/DDBJ databases">
        <authorList>
            <consortium name="Pathogen Informatics"/>
        </authorList>
    </citation>
    <scope>NUCLEOTIDE SEQUENCE [LARGE SCALE GENOMIC DNA]</scope>
    <source>
        <strain evidence="1 4">C09601061</strain>
        <strain evidence="2 3">D00501624</strain>
    </source>
</reference>
<evidence type="ECO:0000313" key="4">
    <source>
        <dbReference type="Proteomes" id="UP000046680"/>
    </source>
</evidence>
<dbReference type="Gene3D" id="3.40.50.10900">
    <property type="entry name" value="PAC-like subunit"/>
    <property type="match status" value="1"/>
</dbReference>
<dbReference type="SUPFAM" id="SSF159659">
    <property type="entry name" value="Cgl1923-like"/>
    <property type="match status" value="1"/>
</dbReference>
<sequence>MGAGIPAVTFWAAVPHYVSHPPNPKATIALLRRVEDVLDVEVPLADLPAQAEAWEREITETIAEDHELAEYVQTLEQHGDAAVDMNEALGNIDGDALAAEFERYLRRRRPGFGR</sequence>
<evidence type="ECO:0000313" key="2">
    <source>
        <dbReference type="EMBL" id="CNW94482.1"/>
    </source>
</evidence>
<proteinExistence type="predicted"/>
<dbReference type="EMBL" id="CGCX01002679">
    <property type="protein sequence ID" value="CFS14948.1"/>
    <property type="molecule type" value="Genomic_DNA"/>
</dbReference>
<dbReference type="EMBL" id="CQQC01002542">
    <property type="protein sequence ID" value="CNW94482.1"/>
    <property type="molecule type" value="Genomic_DNA"/>
</dbReference>
<protein>
    <submittedName>
        <fullName evidence="2">Uncharacterized protein (ATP-grasp superfamily)</fullName>
    </submittedName>
</protein>
<gene>
    <name evidence="1" type="ORF">ERS007657_04258</name>
    <name evidence="2" type="ORF">ERS007661_04370</name>
</gene>
<dbReference type="Pfam" id="PF09754">
    <property type="entry name" value="PAC2"/>
    <property type="match status" value="1"/>
</dbReference>
<accession>A0A655FZ04</accession>
<dbReference type="Proteomes" id="UP000039217">
    <property type="component" value="Unassembled WGS sequence"/>
</dbReference>
<dbReference type="InterPro" id="IPR019151">
    <property type="entry name" value="Proteasome_assmbl_chaperone_2"/>
</dbReference>
<name>A0A655FZ04_MYCTX</name>